<evidence type="ECO:0000256" key="11">
    <source>
        <dbReference type="ARBA" id="ARBA00023305"/>
    </source>
</evidence>
<evidence type="ECO:0000256" key="9">
    <source>
        <dbReference type="ARBA" id="ARBA00023163"/>
    </source>
</evidence>
<feature type="domain" description="OAR" evidence="18">
    <location>
        <begin position="242"/>
        <end position="255"/>
    </location>
</feature>
<dbReference type="PANTHER" id="PTHR46892">
    <property type="entry name" value="VISUAL SYSTEM HOMEOBOX 2"/>
    <property type="match status" value="1"/>
</dbReference>
<keyword evidence="4" id="KW-0217">Developmental protein</keyword>
<keyword evidence="5" id="KW-0716">Sensory transduction</keyword>
<evidence type="ECO:0000256" key="10">
    <source>
        <dbReference type="ARBA" id="ARBA00023242"/>
    </source>
</evidence>
<evidence type="ECO:0000256" key="7">
    <source>
        <dbReference type="ARBA" id="ARBA00023125"/>
    </source>
</evidence>
<dbReference type="InterPro" id="IPR003654">
    <property type="entry name" value="OAR_dom"/>
</dbReference>
<feature type="compositionally biased region" description="Basic and acidic residues" evidence="16">
    <location>
        <begin position="217"/>
        <end position="241"/>
    </location>
</feature>
<dbReference type="PROSITE" id="PS50071">
    <property type="entry name" value="HOMEOBOX_2"/>
    <property type="match status" value="1"/>
</dbReference>
<dbReference type="Pfam" id="PF00046">
    <property type="entry name" value="Homeodomain"/>
    <property type="match status" value="1"/>
</dbReference>
<evidence type="ECO:0000256" key="1">
    <source>
        <dbReference type="ARBA" id="ARBA00004123"/>
    </source>
</evidence>
<proteinExistence type="inferred from homology"/>
<feature type="region of interest" description="Disordered" evidence="16">
    <location>
        <begin position="198"/>
        <end position="294"/>
    </location>
</feature>
<dbReference type="PANTHER" id="PTHR46892:SF3">
    <property type="entry name" value="VISUAL SYSTEM HOMEOBOX 2"/>
    <property type="match status" value="1"/>
</dbReference>
<comment type="similarity">
    <text evidence="2">Belongs to the paired homeobox family.</text>
</comment>
<feature type="DNA-binding region" description="Homeobox" evidence="14">
    <location>
        <begin position="10"/>
        <end position="69"/>
    </location>
</feature>
<comment type="subcellular location">
    <subcellularLocation>
        <location evidence="1 14 15">Nucleus</location>
    </subcellularLocation>
</comment>
<evidence type="ECO:0000256" key="8">
    <source>
        <dbReference type="ARBA" id="ARBA00023155"/>
    </source>
</evidence>
<dbReference type="InterPro" id="IPR009057">
    <property type="entry name" value="Homeodomain-like_sf"/>
</dbReference>
<feature type="compositionally biased region" description="Basic and acidic residues" evidence="16">
    <location>
        <begin position="263"/>
        <end position="281"/>
    </location>
</feature>
<protein>
    <recommendedName>
        <fullName evidence="3">Visual system homeobox 2</fullName>
    </recommendedName>
    <alternativeName>
        <fullName evidence="12">Ceh-10 homeodomain-containing homolog</fullName>
    </alternativeName>
    <alternativeName>
        <fullName evidence="13">Homeobox protein CHX10</fullName>
    </alternativeName>
</protein>
<dbReference type="Proteomes" id="UP000265020">
    <property type="component" value="Unassembled WGS sequence"/>
</dbReference>
<dbReference type="InterPro" id="IPR052294">
    <property type="entry name" value="VSX_homeobox_regulators"/>
</dbReference>
<evidence type="ECO:0000256" key="16">
    <source>
        <dbReference type="SAM" id="MobiDB-lite"/>
    </source>
</evidence>
<dbReference type="SMART" id="SM00389">
    <property type="entry name" value="HOX"/>
    <property type="match status" value="1"/>
</dbReference>
<organism evidence="20 21">
    <name type="scientific">Cyprinodon variegatus</name>
    <name type="common">Sheepshead minnow</name>
    <dbReference type="NCBI Taxonomy" id="28743"/>
    <lineage>
        <taxon>Eukaryota</taxon>
        <taxon>Metazoa</taxon>
        <taxon>Chordata</taxon>
        <taxon>Craniata</taxon>
        <taxon>Vertebrata</taxon>
        <taxon>Euteleostomi</taxon>
        <taxon>Actinopterygii</taxon>
        <taxon>Neopterygii</taxon>
        <taxon>Teleostei</taxon>
        <taxon>Neoteleostei</taxon>
        <taxon>Acanthomorphata</taxon>
        <taxon>Ovalentaria</taxon>
        <taxon>Atherinomorphae</taxon>
        <taxon>Cyprinodontiformes</taxon>
        <taxon>Cyprinodontidae</taxon>
        <taxon>Cyprinodon</taxon>
    </lineage>
</organism>
<keyword evidence="6" id="KW-0805">Transcription regulation</keyword>
<name>A0A3Q2CZ83_CYPVA</name>
<accession>A0A3Q2CZ83</accession>
<evidence type="ECO:0000256" key="12">
    <source>
        <dbReference type="ARBA" id="ARBA00030203"/>
    </source>
</evidence>
<keyword evidence="11" id="KW-0844">Vision</keyword>
<dbReference type="PROSITE" id="PS50803">
    <property type="entry name" value="OAR"/>
    <property type="match status" value="1"/>
</dbReference>
<dbReference type="GO" id="GO:1990837">
    <property type="term" value="F:sequence-specific double-stranded DNA binding"/>
    <property type="evidence" value="ECO:0007669"/>
    <property type="project" value="TreeGrafter"/>
</dbReference>
<evidence type="ECO:0000313" key="20">
    <source>
        <dbReference type="Ensembl" id="ENSCVAP00000011209.1"/>
    </source>
</evidence>
<evidence type="ECO:0000259" key="19">
    <source>
        <dbReference type="PROSITE" id="PS51496"/>
    </source>
</evidence>
<dbReference type="AlphaFoldDB" id="A0A3Q2CZ83"/>
<feature type="domain" description="CVC" evidence="19">
    <location>
        <begin position="70"/>
        <end position="197"/>
    </location>
</feature>
<dbReference type="GO" id="GO:0005634">
    <property type="term" value="C:nucleus"/>
    <property type="evidence" value="ECO:0007669"/>
    <property type="project" value="UniProtKB-SubCell"/>
</dbReference>
<keyword evidence="10 14" id="KW-0539">Nucleus</keyword>
<dbReference type="SUPFAM" id="SSF46689">
    <property type="entry name" value="Homeodomain-like"/>
    <property type="match status" value="1"/>
</dbReference>
<dbReference type="GeneTree" id="ENSGT00940000157776"/>
<dbReference type="OMA" id="HCDANAN"/>
<evidence type="ECO:0000313" key="21">
    <source>
        <dbReference type="Proteomes" id="UP000265020"/>
    </source>
</evidence>
<dbReference type="Ensembl" id="ENSCVAT00000029849.1">
    <property type="protein sequence ID" value="ENSCVAP00000011209.1"/>
    <property type="gene ID" value="ENSCVAG00000013650.1"/>
</dbReference>
<dbReference type="InterPro" id="IPR001356">
    <property type="entry name" value="HD"/>
</dbReference>
<dbReference type="InterPro" id="IPR023339">
    <property type="entry name" value="CVC"/>
</dbReference>
<evidence type="ECO:0000256" key="15">
    <source>
        <dbReference type="RuleBase" id="RU000682"/>
    </source>
</evidence>
<evidence type="ECO:0000256" key="2">
    <source>
        <dbReference type="ARBA" id="ARBA00005733"/>
    </source>
</evidence>
<feature type="domain" description="Homeobox" evidence="17">
    <location>
        <begin position="8"/>
        <end position="68"/>
    </location>
</feature>
<keyword evidence="21" id="KW-1185">Reference proteome</keyword>
<dbReference type="GO" id="GO:0000981">
    <property type="term" value="F:DNA-binding transcription factor activity, RNA polymerase II-specific"/>
    <property type="evidence" value="ECO:0007669"/>
    <property type="project" value="InterPro"/>
</dbReference>
<evidence type="ECO:0000256" key="3">
    <source>
        <dbReference type="ARBA" id="ARBA00014891"/>
    </source>
</evidence>
<dbReference type="PROSITE" id="PS51496">
    <property type="entry name" value="CVC"/>
    <property type="match status" value="1"/>
</dbReference>
<dbReference type="PROSITE" id="PS00027">
    <property type="entry name" value="HOMEOBOX_1"/>
    <property type="match status" value="1"/>
</dbReference>
<dbReference type="Pfam" id="PF03826">
    <property type="entry name" value="OAR"/>
    <property type="match status" value="1"/>
</dbReference>
<evidence type="ECO:0000256" key="13">
    <source>
        <dbReference type="ARBA" id="ARBA00031274"/>
    </source>
</evidence>
<dbReference type="STRING" id="28743.ENSCVAP00000011209"/>
<dbReference type="FunFam" id="1.10.10.60:FF:000065">
    <property type="entry name" value="Visual system homeobox 1"/>
    <property type="match status" value="1"/>
</dbReference>
<keyword evidence="8 14" id="KW-0371">Homeobox</keyword>
<reference evidence="20" key="2">
    <citation type="submission" date="2025-09" db="UniProtKB">
        <authorList>
            <consortium name="Ensembl"/>
        </authorList>
    </citation>
    <scope>IDENTIFICATION</scope>
</reference>
<evidence type="ECO:0000256" key="4">
    <source>
        <dbReference type="ARBA" id="ARBA00022473"/>
    </source>
</evidence>
<keyword evidence="7 14" id="KW-0238">DNA-binding</keyword>
<evidence type="ECO:0000259" key="18">
    <source>
        <dbReference type="PROSITE" id="PS50803"/>
    </source>
</evidence>
<dbReference type="InterPro" id="IPR017970">
    <property type="entry name" value="Homeobox_CS"/>
</dbReference>
<evidence type="ECO:0000256" key="5">
    <source>
        <dbReference type="ARBA" id="ARBA00022606"/>
    </source>
</evidence>
<evidence type="ECO:0000256" key="14">
    <source>
        <dbReference type="PROSITE-ProRule" id="PRU00108"/>
    </source>
</evidence>
<evidence type="ECO:0000256" key="6">
    <source>
        <dbReference type="ARBA" id="ARBA00023015"/>
    </source>
</evidence>
<dbReference type="Gene3D" id="1.10.10.60">
    <property type="entry name" value="Homeodomain-like"/>
    <property type="match status" value="1"/>
</dbReference>
<dbReference type="GO" id="GO:0007601">
    <property type="term" value="P:visual perception"/>
    <property type="evidence" value="ECO:0007669"/>
    <property type="project" value="UniProtKB-KW"/>
</dbReference>
<dbReference type="GO" id="GO:0045892">
    <property type="term" value="P:negative regulation of DNA-templated transcription"/>
    <property type="evidence" value="ECO:0007669"/>
    <property type="project" value="UniProtKB-ARBA"/>
</dbReference>
<keyword evidence="9" id="KW-0804">Transcription</keyword>
<dbReference type="CDD" id="cd00086">
    <property type="entry name" value="homeodomain"/>
    <property type="match status" value="1"/>
</dbReference>
<evidence type="ECO:0000259" key="17">
    <source>
        <dbReference type="PROSITE" id="PS50071"/>
    </source>
</evidence>
<reference evidence="20" key="1">
    <citation type="submission" date="2025-08" db="UniProtKB">
        <authorList>
            <consortium name="Ensembl"/>
        </authorList>
    </citation>
    <scope>IDENTIFICATION</scope>
</reference>
<sequence length="294" mass="33870">RWWLRGLSMTRFHRTIFTSYQLEELEKAFNEAHYPDVYAREMLAMKTELPEDRIQVWFQNRRAKWRKREKCWGRSTVMAEYGLYGAMVRHSIPLPESILKSAKDGIMESCAPWLLGKTWIIKFFFSSLRHISCTCLLSLCQHEPKSNRQVINCCNYILNQNYFCLLFSVQDGLPVSRSYSKSEYPQLFTGMHKKSIEGAAPPSTGKCDAPQQPNAPRPEDVEVEEKRSEGKPVISKEELRENSIAALRAKAQEHSAKVLGTVSHDRPLEGKQEFQGPEEKASNPTSPEEEQRSP</sequence>